<proteinExistence type="inferred from homology"/>
<comment type="similarity">
    <text evidence="2">Belongs to the TerC family.</text>
</comment>
<organism evidence="7 8">
    <name type="scientific">Paenibacillus hunanensis</name>
    <dbReference type="NCBI Taxonomy" id="539262"/>
    <lineage>
        <taxon>Bacteria</taxon>
        <taxon>Bacillati</taxon>
        <taxon>Bacillota</taxon>
        <taxon>Bacilli</taxon>
        <taxon>Bacillales</taxon>
        <taxon>Paenibacillaceae</taxon>
        <taxon>Paenibacillus</taxon>
    </lineage>
</organism>
<dbReference type="InterPro" id="IPR005496">
    <property type="entry name" value="Integral_membrane_TerC"/>
</dbReference>
<keyword evidence="8" id="KW-1185">Reference proteome</keyword>
<dbReference type="EMBL" id="JAVDQH010000017">
    <property type="protein sequence ID" value="MDR6245759.1"/>
    <property type="molecule type" value="Genomic_DNA"/>
</dbReference>
<keyword evidence="5 6" id="KW-0472">Membrane</keyword>
<protein>
    <submittedName>
        <fullName evidence="7">YjbE family integral membrane protein</fullName>
    </submittedName>
</protein>
<comment type="subcellular location">
    <subcellularLocation>
        <location evidence="1">Membrane</location>
        <topology evidence="1">Multi-pass membrane protein</topology>
    </subcellularLocation>
</comment>
<evidence type="ECO:0000256" key="2">
    <source>
        <dbReference type="ARBA" id="ARBA00007511"/>
    </source>
</evidence>
<keyword evidence="4 6" id="KW-1133">Transmembrane helix</keyword>
<evidence type="ECO:0000256" key="3">
    <source>
        <dbReference type="ARBA" id="ARBA00022692"/>
    </source>
</evidence>
<sequence>MDITQPAFWLSLLNIIFIDLILAGDNAIVIGLAARKLPQQTQKKAILYGMGGAVIIRIAATVAVIWLLQIPWLLAVGGLLLIAIAYKLLTDNEDHKEVKAGTSLWSAVWTIIIADAAMGLDNVIAVAGAANQHVVLVIIGLCISVPIVVWGSTIFIKLTNRFSWIIYVGSAVLAYTASHMITQESRLQSVFGAHPLWTWIFIAFVMIGVLLAGYLKNRQTTSETSE</sequence>
<evidence type="ECO:0000313" key="8">
    <source>
        <dbReference type="Proteomes" id="UP001185028"/>
    </source>
</evidence>
<dbReference type="Proteomes" id="UP001185028">
    <property type="component" value="Unassembled WGS sequence"/>
</dbReference>
<feature type="transmembrane region" description="Helical" evidence="6">
    <location>
        <begin position="12"/>
        <end position="33"/>
    </location>
</feature>
<dbReference type="RefSeq" id="WP_188776371.1">
    <property type="nucleotide sequence ID" value="NZ_BMMB01000006.1"/>
</dbReference>
<feature type="transmembrane region" description="Helical" evidence="6">
    <location>
        <begin position="101"/>
        <end position="120"/>
    </location>
</feature>
<evidence type="ECO:0000313" key="7">
    <source>
        <dbReference type="EMBL" id="MDR6245759.1"/>
    </source>
</evidence>
<dbReference type="PANTHER" id="PTHR30238">
    <property type="entry name" value="MEMBRANE BOUND PREDICTED REDOX MODULATOR"/>
    <property type="match status" value="1"/>
</dbReference>
<feature type="transmembrane region" description="Helical" evidence="6">
    <location>
        <begin position="132"/>
        <end position="150"/>
    </location>
</feature>
<evidence type="ECO:0000256" key="6">
    <source>
        <dbReference type="SAM" id="Phobius"/>
    </source>
</evidence>
<dbReference type="Pfam" id="PF03741">
    <property type="entry name" value="TerC"/>
    <property type="match status" value="1"/>
</dbReference>
<keyword evidence="3 6" id="KW-0812">Transmembrane</keyword>
<dbReference type="NCBIfam" id="TIGR03717">
    <property type="entry name" value="R_switched_YjbE"/>
    <property type="match status" value="1"/>
</dbReference>
<feature type="transmembrane region" description="Helical" evidence="6">
    <location>
        <begin position="45"/>
        <end position="66"/>
    </location>
</feature>
<evidence type="ECO:0000256" key="1">
    <source>
        <dbReference type="ARBA" id="ARBA00004141"/>
    </source>
</evidence>
<evidence type="ECO:0000256" key="5">
    <source>
        <dbReference type="ARBA" id="ARBA00023136"/>
    </source>
</evidence>
<dbReference type="InterPro" id="IPR022301">
    <property type="entry name" value="Integral_membrane_YjbE"/>
</dbReference>
<feature type="transmembrane region" description="Helical" evidence="6">
    <location>
        <begin position="196"/>
        <end position="215"/>
    </location>
</feature>
<feature type="transmembrane region" description="Helical" evidence="6">
    <location>
        <begin position="72"/>
        <end position="89"/>
    </location>
</feature>
<accession>A0ABU1J2M0</accession>
<evidence type="ECO:0000256" key="4">
    <source>
        <dbReference type="ARBA" id="ARBA00022989"/>
    </source>
</evidence>
<dbReference type="PANTHER" id="PTHR30238:SF4">
    <property type="entry name" value="SLL1022 PROTEIN"/>
    <property type="match status" value="1"/>
</dbReference>
<name>A0ABU1J2M0_9BACL</name>
<feature type="transmembrane region" description="Helical" evidence="6">
    <location>
        <begin position="162"/>
        <end position="181"/>
    </location>
</feature>
<comment type="caution">
    <text evidence="7">The sequence shown here is derived from an EMBL/GenBank/DDBJ whole genome shotgun (WGS) entry which is preliminary data.</text>
</comment>
<reference evidence="7 8" key="1">
    <citation type="submission" date="2023-07" db="EMBL/GenBank/DDBJ databases">
        <title>Genomic Encyclopedia of Type Strains, Phase IV (KMG-IV): sequencing the most valuable type-strain genomes for metagenomic binning, comparative biology and taxonomic classification.</title>
        <authorList>
            <person name="Goeker M."/>
        </authorList>
    </citation>
    <scope>NUCLEOTIDE SEQUENCE [LARGE SCALE GENOMIC DNA]</scope>
    <source>
        <strain evidence="7 8">DSM 22170</strain>
    </source>
</reference>
<gene>
    <name evidence="7" type="ORF">JOC58_003672</name>
</gene>